<dbReference type="Pfam" id="PF13614">
    <property type="entry name" value="AAA_31"/>
    <property type="match status" value="1"/>
</dbReference>
<reference evidence="4 5" key="1">
    <citation type="submission" date="2023-08" db="EMBL/GenBank/DDBJ databases">
        <title>Implementing the SeqCode for naming new Mesorhizobium species isolated from Vachellia karroo root nodules.</title>
        <authorList>
            <person name="Van Lill M."/>
        </authorList>
    </citation>
    <scope>NUCLEOTIDE SEQUENCE [LARGE SCALE GENOMIC DNA]</scope>
    <source>
        <strain evidence="4 5">VK25D</strain>
    </source>
</reference>
<keyword evidence="5" id="KW-1185">Reference proteome</keyword>
<keyword evidence="2" id="KW-0067">ATP-binding</keyword>
<evidence type="ECO:0000256" key="1">
    <source>
        <dbReference type="ARBA" id="ARBA00022741"/>
    </source>
</evidence>
<dbReference type="EMBL" id="JAVIIQ010000006">
    <property type="protein sequence ID" value="MDX8532660.1"/>
    <property type="molecule type" value="Genomic_DNA"/>
</dbReference>
<dbReference type="InterPro" id="IPR027417">
    <property type="entry name" value="P-loop_NTPase"/>
</dbReference>
<evidence type="ECO:0000256" key="2">
    <source>
        <dbReference type="ARBA" id="ARBA00022840"/>
    </source>
</evidence>
<dbReference type="InterPro" id="IPR011006">
    <property type="entry name" value="CheY-like_superfamily"/>
</dbReference>
<dbReference type="Gene3D" id="3.40.50.300">
    <property type="entry name" value="P-loop containing nucleotide triphosphate hydrolases"/>
    <property type="match status" value="1"/>
</dbReference>
<dbReference type="PANTHER" id="PTHR43384:SF6">
    <property type="entry name" value="SEPTUM SITE-DETERMINING PROTEIN MIND HOMOLOG, CHLOROPLASTIC"/>
    <property type="match status" value="1"/>
</dbReference>
<evidence type="ECO:0000259" key="3">
    <source>
        <dbReference type="Pfam" id="PF13614"/>
    </source>
</evidence>
<feature type="domain" description="AAA" evidence="3">
    <location>
        <begin position="165"/>
        <end position="328"/>
    </location>
</feature>
<evidence type="ECO:0000313" key="5">
    <source>
        <dbReference type="Proteomes" id="UP001285154"/>
    </source>
</evidence>
<accession>A0ABU5A628</accession>
<dbReference type="PANTHER" id="PTHR43384">
    <property type="entry name" value="SEPTUM SITE-DETERMINING PROTEIN MIND HOMOLOG, CHLOROPLASTIC-RELATED"/>
    <property type="match status" value="1"/>
</dbReference>
<organism evidence="4 5">
    <name type="scientific">Mesorhizobium vachelliae</name>
    <dbReference type="NCBI Taxonomy" id="3072309"/>
    <lineage>
        <taxon>Bacteria</taxon>
        <taxon>Pseudomonadati</taxon>
        <taxon>Pseudomonadota</taxon>
        <taxon>Alphaproteobacteria</taxon>
        <taxon>Hyphomicrobiales</taxon>
        <taxon>Phyllobacteriaceae</taxon>
        <taxon>Mesorhizobium</taxon>
    </lineage>
</organism>
<dbReference type="SUPFAM" id="SSF52172">
    <property type="entry name" value="CheY-like"/>
    <property type="match status" value="1"/>
</dbReference>
<sequence length="429" mass="46431">MTMSNLAYDTPAETGDLSQQDIAAMQALRPVPRISIQAFCETEGVANPVERAGEDRRMAKAHLKVHMGGIPTAIEFYQSAPTPNLILLESRSEPQQLLEQLGQLAEYCDPSSKVVVIGHYNDVGLYRELIRSGISEYVIAPVSMTDIVSVVSSIFVDPESEPIGRSIAFIGAKGGVGSSTIAHNVAWAMSSLFKSEVVIADLDLAFGTANINFDQDPAQGIAEAVFSPERVDEVYLDRLLAQCAEHLSLLAAPSTLERVYDFDPEAFAQVIETAQRSAPLLVLDVPHVWSGWSKSTLIKADEIVITATPELANLRNTKNMVDMLKRLRPNDPPPKLIINQAGVPKRPEIAASDFAEPLGIAPMAVINFEPLLFGNAANNGRMLSEMDAKSPVVATINEIAHVLTGRSEIKARKKAGLGSILGKLSRNKK</sequence>
<keyword evidence="1" id="KW-0547">Nucleotide-binding</keyword>
<comment type="caution">
    <text evidence="4">The sequence shown here is derived from an EMBL/GenBank/DDBJ whole genome shotgun (WGS) entry which is preliminary data.</text>
</comment>
<dbReference type="InterPro" id="IPR025669">
    <property type="entry name" value="AAA_dom"/>
</dbReference>
<gene>
    <name evidence="4" type="ORF">RFM42_16845</name>
</gene>
<dbReference type="Proteomes" id="UP001285154">
    <property type="component" value="Unassembled WGS sequence"/>
</dbReference>
<name>A0ABU5A628_9HYPH</name>
<dbReference type="InterPro" id="IPR050625">
    <property type="entry name" value="ParA/MinD_ATPase"/>
</dbReference>
<dbReference type="SUPFAM" id="SSF52540">
    <property type="entry name" value="P-loop containing nucleoside triphosphate hydrolases"/>
    <property type="match status" value="1"/>
</dbReference>
<dbReference type="Gene3D" id="3.40.50.2300">
    <property type="match status" value="1"/>
</dbReference>
<evidence type="ECO:0000313" key="4">
    <source>
        <dbReference type="EMBL" id="MDX8532660.1"/>
    </source>
</evidence>
<proteinExistence type="predicted"/>
<protein>
    <submittedName>
        <fullName evidence="4">CpaE family protein</fullName>
    </submittedName>
</protein>